<keyword evidence="6" id="KW-0472">Membrane</keyword>
<dbReference type="Proteomes" id="UP001152799">
    <property type="component" value="Chromosome 11"/>
</dbReference>
<dbReference type="InterPro" id="IPR050932">
    <property type="entry name" value="TM2D1-3-like"/>
</dbReference>
<dbReference type="AlphaFoldDB" id="A0A9N9MG13"/>
<reference evidence="10" key="1">
    <citation type="submission" date="2022-01" db="EMBL/GenBank/DDBJ databases">
        <authorList>
            <person name="King R."/>
        </authorList>
    </citation>
    <scope>NUCLEOTIDE SEQUENCE</scope>
</reference>
<evidence type="ECO:0000313" key="10">
    <source>
        <dbReference type="EMBL" id="CAG9762399.1"/>
    </source>
</evidence>
<dbReference type="GO" id="GO:0016020">
    <property type="term" value="C:membrane"/>
    <property type="evidence" value="ECO:0007669"/>
    <property type="project" value="UniProtKB-SubCell"/>
</dbReference>
<comment type="subcellular location">
    <subcellularLocation>
        <location evidence="1">Membrane</location>
        <topology evidence="1">Multi-pass membrane protein</topology>
    </subcellularLocation>
</comment>
<evidence type="ECO:0000256" key="2">
    <source>
        <dbReference type="ARBA" id="ARBA00008284"/>
    </source>
</evidence>
<proteinExistence type="inferred from homology"/>
<dbReference type="InterPro" id="IPR007829">
    <property type="entry name" value="TM2"/>
</dbReference>
<evidence type="ECO:0000256" key="7">
    <source>
        <dbReference type="ARBA" id="ARBA00023180"/>
    </source>
</evidence>
<name>A0A9N9MG13_9CUCU</name>
<evidence type="ECO:0000256" key="4">
    <source>
        <dbReference type="ARBA" id="ARBA00022729"/>
    </source>
</evidence>
<keyword evidence="4 8" id="KW-0732">Signal</keyword>
<evidence type="ECO:0000256" key="3">
    <source>
        <dbReference type="ARBA" id="ARBA00022692"/>
    </source>
</evidence>
<gene>
    <name evidence="10" type="ORF">CEUTPL_LOCUS3079</name>
</gene>
<accession>A0A9N9MG13</accession>
<evidence type="ECO:0000259" key="9">
    <source>
        <dbReference type="Pfam" id="PF05154"/>
    </source>
</evidence>
<protein>
    <recommendedName>
        <fullName evidence="9">TM2 domain-containing protein</fullName>
    </recommendedName>
</protein>
<evidence type="ECO:0000256" key="5">
    <source>
        <dbReference type="ARBA" id="ARBA00022989"/>
    </source>
</evidence>
<feature type="chain" id="PRO_5040135097" description="TM2 domain-containing protein" evidence="8">
    <location>
        <begin position="21"/>
        <end position="189"/>
    </location>
</feature>
<dbReference type="EMBL" id="OU892287">
    <property type="protein sequence ID" value="CAG9762399.1"/>
    <property type="molecule type" value="Genomic_DNA"/>
</dbReference>
<evidence type="ECO:0000256" key="8">
    <source>
        <dbReference type="SAM" id="SignalP"/>
    </source>
</evidence>
<feature type="signal peptide" evidence="8">
    <location>
        <begin position="1"/>
        <end position="20"/>
    </location>
</feature>
<comment type="similarity">
    <text evidence="2">Belongs to the TM2 family.</text>
</comment>
<dbReference type="PANTHER" id="PTHR21016">
    <property type="entry name" value="BETA-AMYLOID BINDING PROTEIN-RELATED"/>
    <property type="match status" value="1"/>
</dbReference>
<evidence type="ECO:0000256" key="6">
    <source>
        <dbReference type="ARBA" id="ARBA00023136"/>
    </source>
</evidence>
<sequence length="189" mass="21373">MNKPIFVLLICLSLTPTNYGEDVSHELITPKLIDCNNLRMGQYLCPDPSYNLVDPKTQQIRGCTKENKAKLPCLVVEGLICQETQNRTFTREVDCQWTNGYHFDTAMLLSIFLGMFGIDRFYLGYPAIGLAKFCTLGFMFLGQLVDVILISTQVVGPADGSAYIIPYYGARVEVILSDNFTYKLKQDDW</sequence>
<evidence type="ECO:0000256" key="1">
    <source>
        <dbReference type="ARBA" id="ARBA00004141"/>
    </source>
</evidence>
<keyword evidence="5" id="KW-1133">Transmembrane helix</keyword>
<feature type="domain" description="TM2" evidence="9">
    <location>
        <begin position="102"/>
        <end position="148"/>
    </location>
</feature>
<keyword evidence="3" id="KW-0812">Transmembrane</keyword>
<dbReference type="PANTHER" id="PTHR21016:SF1">
    <property type="entry name" value="TM2 DOMAIN-CONTAINING PROTEIN 1"/>
    <property type="match status" value="1"/>
</dbReference>
<dbReference type="OrthoDB" id="5804096at2759"/>
<organism evidence="10 11">
    <name type="scientific">Ceutorhynchus assimilis</name>
    <name type="common">cabbage seed weevil</name>
    <dbReference type="NCBI Taxonomy" id="467358"/>
    <lineage>
        <taxon>Eukaryota</taxon>
        <taxon>Metazoa</taxon>
        <taxon>Ecdysozoa</taxon>
        <taxon>Arthropoda</taxon>
        <taxon>Hexapoda</taxon>
        <taxon>Insecta</taxon>
        <taxon>Pterygota</taxon>
        <taxon>Neoptera</taxon>
        <taxon>Endopterygota</taxon>
        <taxon>Coleoptera</taxon>
        <taxon>Polyphaga</taxon>
        <taxon>Cucujiformia</taxon>
        <taxon>Curculionidae</taxon>
        <taxon>Ceutorhynchinae</taxon>
        <taxon>Ceutorhynchus</taxon>
    </lineage>
</organism>
<keyword evidence="11" id="KW-1185">Reference proteome</keyword>
<evidence type="ECO:0000313" key="11">
    <source>
        <dbReference type="Proteomes" id="UP001152799"/>
    </source>
</evidence>
<dbReference type="Pfam" id="PF05154">
    <property type="entry name" value="TM2"/>
    <property type="match status" value="1"/>
</dbReference>
<keyword evidence="7" id="KW-0325">Glycoprotein</keyword>